<protein>
    <submittedName>
        <fullName evidence="1">Uncharacterized protein</fullName>
    </submittedName>
</protein>
<proteinExistence type="predicted"/>
<reference evidence="1" key="1">
    <citation type="submission" date="2018-04" db="EMBL/GenBank/DDBJ databases">
        <title>Whole genome sequencing of Hypsizygus marmoreus.</title>
        <authorList>
            <person name="Choi I.-G."/>
            <person name="Min B."/>
            <person name="Kim J.-G."/>
            <person name="Kim S."/>
            <person name="Oh Y.-L."/>
            <person name="Kong W.-S."/>
            <person name="Park H."/>
            <person name="Jeong J."/>
            <person name="Song E.-S."/>
        </authorList>
    </citation>
    <scope>NUCLEOTIDE SEQUENCE [LARGE SCALE GENOMIC DNA]</scope>
    <source>
        <strain evidence="1">51987-8</strain>
    </source>
</reference>
<gene>
    <name evidence="1" type="ORF">Hypma_007372</name>
</gene>
<sequence>MQDLGFGKPDPSRPYSPALQRQVSLLTGDKSADYFLFDEVDRPIRVEVPSMLTRMTFRILRSDALSKQTPDGVQAIGEYLLKNMSNHPGLSRARILAQLEREYGKEMVSKIEEFEKMAEKNGYEPGATFLEKMGENLNTTLPMMMNR</sequence>
<dbReference type="OrthoDB" id="3149405at2759"/>
<accession>A0A369K2X0</accession>
<dbReference type="EMBL" id="LUEZ02000041">
    <property type="protein sequence ID" value="RDB25256.1"/>
    <property type="molecule type" value="Genomic_DNA"/>
</dbReference>
<name>A0A369K2X0_HYPMA</name>
<keyword evidence="2" id="KW-1185">Reference proteome</keyword>
<evidence type="ECO:0000313" key="1">
    <source>
        <dbReference type="EMBL" id="RDB25256.1"/>
    </source>
</evidence>
<evidence type="ECO:0000313" key="2">
    <source>
        <dbReference type="Proteomes" id="UP000076154"/>
    </source>
</evidence>
<dbReference type="AlphaFoldDB" id="A0A369K2X0"/>
<organism evidence="1 2">
    <name type="scientific">Hypsizygus marmoreus</name>
    <name type="common">White beech mushroom</name>
    <name type="synonym">Agaricus marmoreus</name>
    <dbReference type="NCBI Taxonomy" id="39966"/>
    <lineage>
        <taxon>Eukaryota</taxon>
        <taxon>Fungi</taxon>
        <taxon>Dikarya</taxon>
        <taxon>Basidiomycota</taxon>
        <taxon>Agaricomycotina</taxon>
        <taxon>Agaricomycetes</taxon>
        <taxon>Agaricomycetidae</taxon>
        <taxon>Agaricales</taxon>
        <taxon>Tricholomatineae</taxon>
        <taxon>Lyophyllaceae</taxon>
        <taxon>Hypsizygus</taxon>
    </lineage>
</organism>
<dbReference type="Proteomes" id="UP000076154">
    <property type="component" value="Unassembled WGS sequence"/>
</dbReference>
<comment type="caution">
    <text evidence="1">The sequence shown here is derived from an EMBL/GenBank/DDBJ whole genome shotgun (WGS) entry which is preliminary data.</text>
</comment>
<dbReference type="InParanoid" id="A0A369K2X0"/>